<keyword evidence="2" id="KW-1185">Reference proteome</keyword>
<organism evidence="1 2">
    <name type="scientific">Pocillopora damicornis</name>
    <name type="common">Cauliflower coral</name>
    <name type="synonym">Millepora damicornis</name>
    <dbReference type="NCBI Taxonomy" id="46731"/>
    <lineage>
        <taxon>Eukaryota</taxon>
        <taxon>Metazoa</taxon>
        <taxon>Cnidaria</taxon>
        <taxon>Anthozoa</taxon>
        <taxon>Hexacorallia</taxon>
        <taxon>Scleractinia</taxon>
        <taxon>Astrocoeniina</taxon>
        <taxon>Pocilloporidae</taxon>
        <taxon>Pocillopora</taxon>
    </lineage>
</organism>
<name>A0A3M6UA14_POCDA</name>
<dbReference type="AlphaFoldDB" id="A0A3M6UA14"/>
<sequence length="107" mass="12019">MTPCFSAACTKNLASKDLQLCATKIQGILDYEPLNEVLQGHINCNGISDWLPIIKQHSSLEGFFRFLNFPDMIPLPTFQFGALLSSREPSAWTPQVMDSLVHFPCKF</sequence>
<reference evidence="1 2" key="1">
    <citation type="journal article" date="2018" name="Sci. Rep.">
        <title>Comparative analysis of the Pocillopora damicornis genome highlights role of immune system in coral evolution.</title>
        <authorList>
            <person name="Cunning R."/>
            <person name="Bay R.A."/>
            <person name="Gillette P."/>
            <person name="Baker A.C."/>
            <person name="Traylor-Knowles N."/>
        </authorList>
    </citation>
    <scope>NUCLEOTIDE SEQUENCE [LARGE SCALE GENOMIC DNA]</scope>
    <source>
        <strain evidence="1">RSMAS</strain>
        <tissue evidence="1">Whole animal</tissue>
    </source>
</reference>
<dbReference type="EMBL" id="RCHS01001985">
    <property type="protein sequence ID" value="RMX50328.1"/>
    <property type="molecule type" value="Genomic_DNA"/>
</dbReference>
<evidence type="ECO:0000313" key="1">
    <source>
        <dbReference type="EMBL" id="RMX50328.1"/>
    </source>
</evidence>
<proteinExistence type="predicted"/>
<protein>
    <submittedName>
        <fullName evidence="1">Uncharacterized protein</fullName>
    </submittedName>
</protein>
<gene>
    <name evidence="1" type="ORF">pdam_00006907</name>
</gene>
<evidence type="ECO:0000313" key="2">
    <source>
        <dbReference type="Proteomes" id="UP000275408"/>
    </source>
</evidence>
<dbReference type="Proteomes" id="UP000275408">
    <property type="component" value="Unassembled WGS sequence"/>
</dbReference>
<accession>A0A3M6UA14</accession>
<comment type="caution">
    <text evidence="1">The sequence shown here is derived from an EMBL/GenBank/DDBJ whole genome shotgun (WGS) entry which is preliminary data.</text>
</comment>